<dbReference type="Proteomes" id="UP000019804">
    <property type="component" value="Unassembled WGS sequence"/>
</dbReference>
<reference evidence="2" key="1">
    <citation type="journal article" date="2014" name="Nat. Commun.">
        <title>Genomic adaptations of the halophilic Dead Sea filamentous fungus Eurotium rubrum.</title>
        <authorList>
            <person name="Kis-Papo T."/>
            <person name="Weig A.R."/>
            <person name="Riley R."/>
            <person name="Persoh D."/>
            <person name="Salamov A."/>
            <person name="Sun H."/>
            <person name="Lipzen A."/>
            <person name="Wasser S.P."/>
            <person name="Rambold G."/>
            <person name="Grigoriev I.V."/>
            <person name="Nevo E."/>
        </authorList>
    </citation>
    <scope>NUCLEOTIDE SEQUENCE [LARGE SCALE GENOMIC DNA]</scope>
    <source>
        <strain evidence="2">CBS 135680</strain>
    </source>
</reference>
<name>A0A017SAT2_ASPRC</name>
<evidence type="ECO:0000313" key="1">
    <source>
        <dbReference type="EMBL" id="EYE93744.1"/>
    </source>
</evidence>
<gene>
    <name evidence="1" type="ORF">EURHEDRAFT_404152</name>
</gene>
<sequence length="253" mass="28418">MPSVYRLFVVLFYCPNPITMIQPSPDPSPPLYVPGTFSMHRLSVIYPISIGLGCRSGHFANHSETCWALTFTAHAGDCTRLEASRSHFGHANEGAAQTHKLWKRPKAVDLSSRFYADPCAILDDLGATHPRPFLDTEERGENLERLKHVFNRLSPELKFEIFSYQSFDELLNIRLRIRQLLGSIAALVELEAVLRNGPYSQPFDCESDEKLMEIAGSFFDQLASIGADSPLREDAVCFTIGRNQCHRVSSISE</sequence>
<dbReference type="STRING" id="1388766.A0A017SAT2"/>
<dbReference type="EMBL" id="KK088430">
    <property type="protein sequence ID" value="EYE93744.1"/>
    <property type="molecule type" value="Genomic_DNA"/>
</dbReference>
<evidence type="ECO:0000313" key="2">
    <source>
        <dbReference type="Proteomes" id="UP000019804"/>
    </source>
</evidence>
<proteinExistence type="predicted"/>
<dbReference type="GeneID" id="63695411"/>
<keyword evidence="2" id="KW-1185">Reference proteome</keyword>
<dbReference type="HOGENOM" id="CLU_1098303_0_0_1"/>
<dbReference type="OrthoDB" id="5273847at2759"/>
<protein>
    <submittedName>
        <fullName evidence="1">Uncharacterized protein</fullName>
    </submittedName>
</protein>
<accession>A0A017SAT2</accession>
<dbReference type="RefSeq" id="XP_040637432.1">
    <property type="nucleotide sequence ID" value="XM_040780287.1"/>
</dbReference>
<dbReference type="AlphaFoldDB" id="A0A017SAT2"/>
<organism evidence="1 2">
    <name type="scientific">Aspergillus ruber (strain CBS 135680)</name>
    <dbReference type="NCBI Taxonomy" id="1388766"/>
    <lineage>
        <taxon>Eukaryota</taxon>
        <taxon>Fungi</taxon>
        <taxon>Dikarya</taxon>
        <taxon>Ascomycota</taxon>
        <taxon>Pezizomycotina</taxon>
        <taxon>Eurotiomycetes</taxon>
        <taxon>Eurotiomycetidae</taxon>
        <taxon>Eurotiales</taxon>
        <taxon>Aspergillaceae</taxon>
        <taxon>Aspergillus</taxon>
        <taxon>Aspergillus subgen. Aspergillus</taxon>
    </lineage>
</organism>